<gene>
    <name evidence="16" type="primary">aftA</name>
    <name evidence="16" type="ORF">LC603019_00860</name>
</gene>
<dbReference type="EMBL" id="LR584267">
    <property type="protein sequence ID" value="VHO00572.1"/>
    <property type="molecule type" value="Genomic_DNA"/>
</dbReference>
<evidence type="ECO:0000256" key="12">
    <source>
        <dbReference type="ARBA" id="ARBA00034030"/>
    </source>
</evidence>
<feature type="transmembrane region" description="Helical" evidence="13">
    <location>
        <begin position="231"/>
        <end position="249"/>
    </location>
</feature>
<feature type="domain" description="Arabinofuranosyltransferase AftA C-terminal" evidence="14">
    <location>
        <begin position="555"/>
        <end position="732"/>
    </location>
</feature>
<comment type="catalytic activity">
    <reaction evidence="12">
        <text>Adds an alpha-D-arabinofuranosyl group from trans,octacis-decaprenylphospho-beta-D-arabinofuranose at the 5-O-position of the eighth, tenth and twelfth galactofuranose unit of the galactofuranan chain of [beta-D-galactofuranosyl-(1-&gt;5)-beta-D-galactofuranosyl-(1-&gt;6)]14-beta-D-galactofuranosyl-(1-&gt;5)-beta-D-galactofuranosyl-(1-&gt;4)-alpha-L-rhamnopyranosyl-(1-&gt;3)-N-acetyl-alpha-D-glucosaminyl-diphospho-trans,octacis-decaprenol.</text>
        <dbReference type="EC" id="2.4.2.46"/>
    </reaction>
</comment>
<feature type="transmembrane region" description="Helical" evidence="13">
    <location>
        <begin position="535"/>
        <end position="552"/>
    </location>
</feature>
<feature type="transmembrane region" description="Helical" evidence="13">
    <location>
        <begin position="98"/>
        <end position="119"/>
    </location>
</feature>
<keyword evidence="17" id="KW-1185">Reference proteome</keyword>
<keyword evidence="7 16" id="KW-0808">Transferase</keyword>
<feature type="transmembrane region" description="Helical" evidence="13">
    <location>
        <begin position="261"/>
        <end position="279"/>
    </location>
</feature>
<keyword evidence="9 13" id="KW-1133">Transmembrane helix</keyword>
<evidence type="ECO:0000313" key="17">
    <source>
        <dbReference type="Proteomes" id="UP000324288"/>
    </source>
</evidence>
<dbReference type="InterPro" id="IPR020963">
    <property type="entry name" value="ArabinofuranosylTrfase_AftA_N"/>
</dbReference>
<feature type="transmembrane region" description="Helical" evidence="13">
    <location>
        <begin position="14"/>
        <end position="39"/>
    </location>
</feature>
<evidence type="ECO:0000256" key="2">
    <source>
        <dbReference type="ARBA" id="ARBA00004776"/>
    </source>
</evidence>
<feature type="transmembrane region" description="Helical" evidence="13">
    <location>
        <begin position="397"/>
        <end position="414"/>
    </location>
</feature>
<accession>A0A5E3ZWW1</accession>
<dbReference type="EC" id="2.4.2.46" evidence="4"/>
<feature type="transmembrane region" description="Helical" evidence="13">
    <location>
        <begin position="341"/>
        <end position="364"/>
    </location>
</feature>
<evidence type="ECO:0000259" key="14">
    <source>
        <dbReference type="Pfam" id="PF12249"/>
    </source>
</evidence>
<feature type="transmembrane region" description="Helical" evidence="13">
    <location>
        <begin position="285"/>
        <end position="302"/>
    </location>
</feature>
<sequence length="743" mass="81349">MSTPATAQRTRQNVLAISLLALLSLLGGFLLPLLILWVLTFTNFPAFGNSNFIRSLTTVAQVFFCLTTVAGAIWAYASRLHTQRGDNPHYWSTHFGPGLLSSLSVSGIVTVSLGLPLAATKLYLHGISGDQAFRTEYLTRLTDSPAPYDMAYPNMAPYYPSAWFWFGGRFANLLGIPGWEAFKPWAIISLALMCSLFTAIWCIIIRPELGIIIGMVTALVTTTYGSPEPYAAIVAMALPLTFVLSWHAIRPYRGALTKGRYATGGVAAILGVGACTYTLFTALGAVTLILMALIVTIHRLWVDRRELRQLAGKKVKTPGNTGITPDSVKLRKLRRHIWQPIIRLVVIGLISIAISLIHWGYYLISGLGQPHSRSGSALHYLPSDSATVLLPMFKSDAVGLLCLIGLIWLIVAIRTSRISQALTIGIIAMYLWTLASMSSVLFGVTLLGFRVALPLTLTFAIAGVCGIFDATHRIISVAVRHVVIDATTTLDNDATPLVLAGQTPRYAGTTDADPDIRRSYSGPNQPIHVRRTARTIQAVIATITFLVGIGFAQDIPTSLTDEIQMAYTDTDGYGVRADRFPAGISSYYPQVNQALLEGASARQGYPAQARDIIILTTEEALLAYYPYWSFQAISPHYANPLGLYEKRNELIEDWALSTSPDDLLRKLQASPFPTPNAFVFRRDGDNYSLLLSEDVYPNQPNVHDYTVSFAANIFHSHCFLVKEIGPLAVVTRTCQTPQEMANA</sequence>
<protein>
    <recommendedName>
        <fullName evidence="5">Galactan 5-O-arabinofuranosyltransferase</fullName>
        <ecNumber evidence="4">2.4.2.46</ecNumber>
    </recommendedName>
    <alternativeName>
        <fullName evidence="11">Arabinofuranosyltransferase AftA</fullName>
    </alternativeName>
</protein>
<dbReference type="GO" id="GO:0005886">
    <property type="term" value="C:plasma membrane"/>
    <property type="evidence" value="ECO:0007669"/>
    <property type="project" value="UniProtKB-SubCell"/>
</dbReference>
<comment type="pathway">
    <text evidence="2">Cell wall biogenesis; cell wall polysaccharide biosynthesis.</text>
</comment>
<dbReference type="InterPro" id="IPR020959">
    <property type="entry name" value="ArabinofuranosylTrfase_AftA_C"/>
</dbReference>
<dbReference type="Pfam" id="PF12249">
    <property type="entry name" value="AftA_C"/>
    <property type="match status" value="1"/>
</dbReference>
<feature type="domain" description="Arabinofuranosyltransferase AftA N-terminal" evidence="15">
    <location>
        <begin position="23"/>
        <end position="482"/>
    </location>
</feature>
<keyword evidence="8 13" id="KW-0812">Transmembrane</keyword>
<evidence type="ECO:0000256" key="6">
    <source>
        <dbReference type="ARBA" id="ARBA00022475"/>
    </source>
</evidence>
<evidence type="ECO:0000259" key="15">
    <source>
        <dbReference type="Pfam" id="PF12250"/>
    </source>
</evidence>
<dbReference type="Pfam" id="PF12250">
    <property type="entry name" value="AftA_N"/>
    <property type="match status" value="1"/>
</dbReference>
<dbReference type="GO" id="GO:0044038">
    <property type="term" value="P:cell wall macromolecule biosynthetic process"/>
    <property type="evidence" value="ECO:0007669"/>
    <property type="project" value="InterPro"/>
</dbReference>
<organism evidence="16 17">
    <name type="scientific">Lawsonella clevelandensis</name>
    <dbReference type="NCBI Taxonomy" id="1528099"/>
    <lineage>
        <taxon>Bacteria</taxon>
        <taxon>Bacillati</taxon>
        <taxon>Actinomycetota</taxon>
        <taxon>Actinomycetes</taxon>
        <taxon>Mycobacteriales</taxon>
        <taxon>Lawsonellaceae</taxon>
        <taxon>Lawsonella</taxon>
    </lineage>
</organism>
<evidence type="ECO:0000256" key="11">
    <source>
        <dbReference type="ARBA" id="ARBA00033184"/>
    </source>
</evidence>
<keyword evidence="6" id="KW-1003">Cell membrane</keyword>
<evidence type="ECO:0000256" key="4">
    <source>
        <dbReference type="ARBA" id="ARBA00012037"/>
    </source>
</evidence>
<dbReference type="GO" id="GO:0016757">
    <property type="term" value="F:glycosyltransferase activity"/>
    <property type="evidence" value="ECO:0007669"/>
    <property type="project" value="InterPro"/>
</dbReference>
<evidence type="ECO:0000256" key="5">
    <source>
        <dbReference type="ARBA" id="ARBA00020482"/>
    </source>
</evidence>
<evidence type="ECO:0000256" key="10">
    <source>
        <dbReference type="ARBA" id="ARBA00023136"/>
    </source>
</evidence>
<feature type="transmembrane region" description="Helical" evidence="13">
    <location>
        <begin position="59"/>
        <end position="77"/>
    </location>
</feature>
<evidence type="ECO:0000256" key="3">
    <source>
        <dbReference type="ARBA" id="ARBA00009655"/>
    </source>
</evidence>
<dbReference type="GO" id="GO:0045227">
    <property type="term" value="P:capsule polysaccharide biosynthetic process"/>
    <property type="evidence" value="ECO:0007669"/>
    <property type="project" value="UniProtKB-UniPathway"/>
</dbReference>
<evidence type="ECO:0000256" key="8">
    <source>
        <dbReference type="ARBA" id="ARBA00022692"/>
    </source>
</evidence>
<feature type="transmembrane region" description="Helical" evidence="13">
    <location>
        <begin position="451"/>
        <end position="470"/>
    </location>
</feature>
<name>A0A5E3ZWW1_9ACTN</name>
<dbReference type="UniPathway" id="UPA00963"/>
<keyword evidence="10 13" id="KW-0472">Membrane</keyword>
<evidence type="ECO:0000256" key="9">
    <source>
        <dbReference type="ARBA" id="ARBA00022989"/>
    </source>
</evidence>
<dbReference type="AlphaFoldDB" id="A0A5E3ZWW1"/>
<dbReference type="Proteomes" id="UP000324288">
    <property type="component" value="Chromosome"/>
</dbReference>
<evidence type="ECO:0000256" key="1">
    <source>
        <dbReference type="ARBA" id="ARBA00004651"/>
    </source>
</evidence>
<feature type="transmembrane region" description="Helical" evidence="13">
    <location>
        <begin position="421"/>
        <end position="445"/>
    </location>
</feature>
<comment type="similarity">
    <text evidence="3">Belongs to the glycosyltransferase 85 family.</text>
</comment>
<comment type="subcellular location">
    <subcellularLocation>
        <location evidence="1">Cell membrane</location>
        <topology evidence="1">Multi-pass membrane protein</topology>
    </subcellularLocation>
</comment>
<feature type="transmembrane region" description="Helical" evidence="13">
    <location>
        <begin position="209"/>
        <end position="225"/>
    </location>
</feature>
<dbReference type="RefSeq" id="WP_148417622.1">
    <property type="nucleotide sequence ID" value="NZ_LR584267.1"/>
</dbReference>
<reference evidence="16 17" key="1">
    <citation type="submission" date="2019-04" db="EMBL/GenBank/DDBJ databases">
        <authorList>
            <person name="Seth-Smith MB H."/>
            <person name="Seth-Smith H."/>
        </authorList>
    </citation>
    <scope>NUCLEOTIDE SEQUENCE [LARGE SCALE GENOMIC DNA]</scope>
    <source>
        <strain evidence="16">USB-603019</strain>
    </source>
</reference>
<evidence type="ECO:0000256" key="7">
    <source>
        <dbReference type="ARBA" id="ARBA00022679"/>
    </source>
</evidence>
<evidence type="ECO:0000256" key="13">
    <source>
        <dbReference type="SAM" id="Phobius"/>
    </source>
</evidence>
<feature type="transmembrane region" description="Helical" evidence="13">
    <location>
        <begin position="185"/>
        <end position="204"/>
    </location>
</feature>
<evidence type="ECO:0000313" key="16">
    <source>
        <dbReference type="EMBL" id="VHO00572.1"/>
    </source>
</evidence>
<proteinExistence type="inferred from homology"/>